<protein>
    <submittedName>
        <fullName evidence="3">DUF3846 domain-containing protein</fullName>
    </submittedName>
</protein>
<accession>A0A4V2ZS37</accession>
<dbReference type="InterPro" id="IPR024559">
    <property type="entry name" value="DUF3846"/>
</dbReference>
<reference evidence="3 4" key="1">
    <citation type="submission" date="2019-03" db="EMBL/GenBank/DDBJ databases">
        <title>Whole genome sequence of Arthrobacter sp JH1-1.</title>
        <authorList>
            <person name="Trinh H.N."/>
        </authorList>
    </citation>
    <scope>NUCLEOTIDE SEQUENCE [LARGE SCALE GENOMIC DNA]</scope>
    <source>
        <strain evidence="3 4">JH1-1</strain>
    </source>
</reference>
<keyword evidence="4" id="KW-1185">Reference proteome</keyword>
<evidence type="ECO:0000259" key="2">
    <source>
        <dbReference type="Pfam" id="PF12957"/>
    </source>
</evidence>
<proteinExistence type="predicted"/>
<dbReference type="Proteomes" id="UP000295511">
    <property type="component" value="Unassembled WGS sequence"/>
</dbReference>
<sequence length="146" mass="15790">MMKVAIIRADGDLQYEDVARIELAYLRNQVAGHIEALRIPGTGITFYLNEDGKLLGLPVNARATAIARRNRALSFTDAVVGNVVVVGPADKHGDDTGLSREQIVWLEKELSVDEIMELLSPDPWGQAAARPAGPPESRGDDEEADG</sequence>
<gene>
    <name evidence="3" type="ORF">E1809_20365</name>
</gene>
<name>A0A4V2ZS37_9MICC</name>
<dbReference type="RefSeq" id="WP_133206067.1">
    <property type="nucleotide sequence ID" value="NZ_SMRU01000028.1"/>
</dbReference>
<comment type="caution">
    <text evidence="3">The sequence shown here is derived from an EMBL/GenBank/DDBJ whole genome shotgun (WGS) entry which is preliminary data.</text>
</comment>
<dbReference type="EMBL" id="SMRU01000028">
    <property type="protein sequence ID" value="TDF91674.1"/>
    <property type="molecule type" value="Genomic_DNA"/>
</dbReference>
<organism evidence="3 4">
    <name type="scientific">Arthrobacter terricola</name>
    <dbReference type="NCBI Taxonomy" id="2547396"/>
    <lineage>
        <taxon>Bacteria</taxon>
        <taxon>Bacillati</taxon>
        <taxon>Actinomycetota</taxon>
        <taxon>Actinomycetes</taxon>
        <taxon>Micrococcales</taxon>
        <taxon>Micrococcaceae</taxon>
        <taxon>Arthrobacter</taxon>
    </lineage>
</organism>
<feature type="domain" description="DUF3846" evidence="2">
    <location>
        <begin position="2"/>
        <end position="109"/>
    </location>
</feature>
<feature type="region of interest" description="Disordered" evidence="1">
    <location>
        <begin position="121"/>
        <end position="146"/>
    </location>
</feature>
<evidence type="ECO:0000256" key="1">
    <source>
        <dbReference type="SAM" id="MobiDB-lite"/>
    </source>
</evidence>
<dbReference type="OrthoDB" id="4943011at2"/>
<dbReference type="AlphaFoldDB" id="A0A4V2ZS37"/>
<evidence type="ECO:0000313" key="3">
    <source>
        <dbReference type="EMBL" id="TDF91674.1"/>
    </source>
</evidence>
<dbReference type="Pfam" id="PF12957">
    <property type="entry name" value="DUF3846"/>
    <property type="match status" value="1"/>
</dbReference>
<evidence type="ECO:0000313" key="4">
    <source>
        <dbReference type="Proteomes" id="UP000295511"/>
    </source>
</evidence>